<dbReference type="EMBL" id="JBHSGA010000020">
    <property type="protein sequence ID" value="MFC4528529.1"/>
    <property type="molecule type" value="Genomic_DNA"/>
</dbReference>
<comment type="similarity">
    <text evidence="2">Belongs to the TonB family.</text>
</comment>
<feature type="region of interest" description="Disordered" evidence="10">
    <location>
        <begin position="63"/>
        <end position="150"/>
    </location>
</feature>
<evidence type="ECO:0000256" key="2">
    <source>
        <dbReference type="ARBA" id="ARBA00006555"/>
    </source>
</evidence>
<evidence type="ECO:0000259" key="12">
    <source>
        <dbReference type="PROSITE" id="PS52015"/>
    </source>
</evidence>
<dbReference type="PANTHER" id="PTHR33446:SF11">
    <property type="entry name" value="TONB3"/>
    <property type="match status" value="1"/>
</dbReference>
<evidence type="ECO:0000256" key="6">
    <source>
        <dbReference type="ARBA" id="ARBA00022692"/>
    </source>
</evidence>
<keyword evidence="8 11" id="KW-1133">Transmembrane helix</keyword>
<evidence type="ECO:0000256" key="9">
    <source>
        <dbReference type="ARBA" id="ARBA00023136"/>
    </source>
</evidence>
<evidence type="ECO:0000256" key="7">
    <source>
        <dbReference type="ARBA" id="ARBA00022927"/>
    </source>
</evidence>
<comment type="caution">
    <text evidence="13">The sequence shown here is derived from an EMBL/GenBank/DDBJ whole genome shotgun (WGS) entry which is preliminary data.</text>
</comment>
<dbReference type="InterPro" id="IPR006260">
    <property type="entry name" value="TonB/TolA_C"/>
</dbReference>
<sequence>MSQPAVRTGADMIGATLLFSLLLHGVLLLGITFNYVKAKPSLPTLDVTLVDVANRDAPDKADFLAQANNSGGGESDKAARPSQLVSGPTPKANPGVAPQPVEASAPRPQEATEDKLLTTTGDSHYTVSTDSAKLEHTPQDLPESPSEVKRRQEMAQLAAEVRDRSEQYAKRPKKKFISANTKEYAYAAYMRGWVDRVERVGNLNYPNEARRRGLHGDVLMTVTLNRDGSVKGIEVVSSSGQQLLDAAAQRIVRLAAPFPSLPVDKDHIDELNITRTWQFMPNDILRSR</sequence>
<evidence type="ECO:0000313" key="14">
    <source>
        <dbReference type="Proteomes" id="UP001595961"/>
    </source>
</evidence>
<reference evidence="14" key="1">
    <citation type="journal article" date="2019" name="Int. J. Syst. Evol. Microbiol.">
        <title>The Global Catalogue of Microorganisms (GCM) 10K type strain sequencing project: providing services to taxonomists for standard genome sequencing and annotation.</title>
        <authorList>
            <consortium name="The Broad Institute Genomics Platform"/>
            <consortium name="The Broad Institute Genome Sequencing Center for Infectious Disease"/>
            <person name="Wu L."/>
            <person name="Ma J."/>
        </authorList>
    </citation>
    <scope>NUCLEOTIDE SEQUENCE [LARGE SCALE GENOMIC DNA]</scope>
    <source>
        <strain evidence="14">CCM 4481</strain>
    </source>
</reference>
<dbReference type="PANTHER" id="PTHR33446">
    <property type="entry name" value="PROTEIN TONB-RELATED"/>
    <property type="match status" value="1"/>
</dbReference>
<evidence type="ECO:0000256" key="3">
    <source>
        <dbReference type="ARBA" id="ARBA00022448"/>
    </source>
</evidence>
<feature type="domain" description="TonB C-terminal" evidence="12">
    <location>
        <begin position="190"/>
        <end position="288"/>
    </location>
</feature>
<keyword evidence="4" id="KW-1003">Cell membrane</keyword>
<protein>
    <submittedName>
        <fullName evidence="13">Energy transducer TonB</fullName>
    </submittedName>
</protein>
<name>A0ABV9C7Y3_9GAMM</name>
<evidence type="ECO:0000256" key="11">
    <source>
        <dbReference type="SAM" id="Phobius"/>
    </source>
</evidence>
<keyword evidence="6 11" id="KW-0812">Transmembrane</keyword>
<evidence type="ECO:0000256" key="8">
    <source>
        <dbReference type="ARBA" id="ARBA00022989"/>
    </source>
</evidence>
<feature type="compositionally biased region" description="Polar residues" evidence="10">
    <location>
        <begin position="117"/>
        <end position="131"/>
    </location>
</feature>
<evidence type="ECO:0000256" key="5">
    <source>
        <dbReference type="ARBA" id="ARBA00022519"/>
    </source>
</evidence>
<feature type="transmembrane region" description="Helical" evidence="11">
    <location>
        <begin position="12"/>
        <end position="36"/>
    </location>
</feature>
<dbReference type="Pfam" id="PF03544">
    <property type="entry name" value="TonB_C"/>
    <property type="match status" value="1"/>
</dbReference>
<evidence type="ECO:0000256" key="4">
    <source>
        <dbReference type="ARBA" id="ARBA00022475"/>
    </source>
</evidence>
<dbReference type="InterPro" id="IPR037682">
    <property type="entry name" value="TonB_C"/>
</dbReference>
<keyword evidence="5" id="KW-0997">Cell inner membrane</keyword>
<evidence type="ECO:0000313" key="13">
    <source>
        <dbReference type="EMBL" id="MFC4528529.1"/>
    </source>
</evidence>
<keyword evidence="3" id="KW-0813">Transport</keyword>
<gene>
    <name evidence="13" type="ORF">ACFO5W_17935</name>
</gene>
<comment type="subcellular location">
    <subcellularLocation>
        <location evidence="1">Cell inner membrane</location>
        <topology evidence="1">Single-pass membrane protein</topology>
        <orientation evidence="1">Periplasmic side</orientation>
    </subcellularLocation>
</comment>
<dbReference type="RefSeq" id="WP_266148131.1">
    <property type="nucleotide sequence ID" value="NZ_CP064028.1"/>
</dbReference>
<keyword evidence="14" id="KW-1185">Reference proteome</keyword>
<proteinExistence type="inferred from homology"/>
<organism evidence="13 14">
    <name type="scientific">Dyella halodurans</name>
    <dbReference type="NCBI Taxonomy" id="1920171"/>
    <lineage>
        <taxon>Bacteria</taxon>
        <taxon>Pseudomonadati</taxon>
        <taxon>Pseudomonadota</taxon>
        <taxon>Gammaproteobacteria</taxon>
        <taxon>Lysobacterales</taxon>
        <taxon>Rhodanobacteraceae</taxon>
        <taxon>Dyella</taxon>
    </lineage>
</organism>
<keyword evidence="9 11" id="KW-0472">Membrane</keyword>
<dbReference type="NCBIfam" id="TIGR01352">
    <property type="entry name" value="tonB_Cterm"/>
    <property type="match status" value="1"/>
</dbReference>
<dbReference type="InterPro" id="IPR051045">
    <property type="entry name" value="TonB-dependent_transducer"/>
</dbReference>
<keyword evidence="7" id="KW-0653">Protein transport</keyword>
<dbReference type="Gene3D" id="3.30.1150.10">
    <property type="match status" value="1"/>
</dbReference>
<evidence type="ECO:0000256" key="10">
    <source>
        <dbReference type="SAM" id="MobiDB-lite"/>
    </source>
</evidence>
<dbReference type="Proteomes" id="UP001595961">
    <property type="component" value="Unassembled WGS sequence"/>
</dbReference>
<dbReference type="SUPFAM" id="SSF74653">
    <property type="entry name" value="TolA/TonB C-terminal domain"/>
    <property type="match status" value="1"/>
</dbReference>
<accession>A0ABV9C7Y3</accession>
<dbReference type="PROSITE" id="PS52015">
    <property type="entry name" value="TONB_CTD"/>
    <property type="match status" value="1"/>
</dbReference>
<evidence type="ECO:0000256" key="1">
    <source>
        <dbReference type="ARBA" id="ARBA00004383"/>
    </source>
</evidence>